<dbReference type="SMART" id="SM00418">
    <property type="entry name" value="HTH_ARSR"/>
    <property type="match status" value="1"/>
</dbReference>
<dbReference type="GO" id="GO:0003700">
    <property type="term" value="F:DNA-binding transcription factor activity"/>
    <property type="evidence" value="ECO:0007669"/>
    <property type="project" value="InterPro"/>
</dbReference>
<evidence type="ECO:0000313" key="5">
    <source>
        <dbReference type="EMBL" id="MDA5108845.1"/>
    </source>
</evidence>
<accession>A0A9X3Z3Q5</accession>
<dbReference type="EMBL" id="JAPYYP010000011">
    <property type="protein sequence ID" value="MDA5108845.1"/>
    <property type="molecule type" value="Genomic_DNA"/>
</dbReference>
<keyword evidence="6" id="KW-1185">Reference proteome</keyword>
<comment type="caution">
    <text evidence="5">The sequence shown here is derived from an EMBL/GenBank/DDBJ whole genome shotgun (WGS) entry which is preliminary data.</text>
</comment>
<evidence type="ECO:0000259" key="4">
    <source>
        <dbReference type="PROSITE" id="PS50987"/>
    </source>
</evidence>
<evidence type="ECO:0000313" key="6">
    <source>
        <dbReference type="Proteomes" id="UP001151071"/>
    </source>
</evidence>
<keyword evidence="3" id="KW-0804">Transcription</keyword>
<proteinExistence type="predicted"/>
<dbReference type="PANTHER" id="PTHR33154:SF18">
    <property type="entry name" value="ARSENICAL RESISTANCE OPERON REPRESSOR"/>
    <property type="match status" value="1"/>
</dbReference>
<dbReference type="PROSITE" id="PS50987">
    <property type="entry name" value="HTH_ARSR_2"/>
    <property type="match status" value="1"/>
</dbReference>
<evidence type="ECO:0000256" key="1">
    <source>
        <dbReference type="ARBA" id="ARBA00023015"/>
    </source>
</evidence>
<dbReference type="PANTHER" id="PTHR33154">
    <property type="entry name" value="TRANSCRIPTIONAL REGULATOR, ARSR FAMILY"/>
    <property type="match status" value="1"/>
</dbReference>
<keyword evidence="1" id="KW-0805">Transcription regulation</keyword>
<evidence type="ECO:0000256" key="3">
    <source>
        <dbReference type="ARBA" id="ARBA00023163"/>
    </source>
</evidence>
<dbReference type="InterPro" id="IPR001845">
    <property type="entry name" value="HTH_ArsR_DNA-bd_dom"/>
</dbReference>
<dbReference type="RefSeq" id="WP_029098074.1">
    <property type="nucleotide sequence ID" value="NZ_JAPYYP010000011.1"/>
</dbReference>
<dbReference type="NCBIfam" id="NF033788">
    <property type="entry name" value="HTH_metalloreg"/>
    <property type="match status" value="1"/>
</dbReference>
<dbReference type="Gene3D" id="1.10.10.10">
    <property type="entry name" value="Winged helix-like DNA-binding domain superfamily/Winged helix DNA-binding domain"/>
    <property type="match status" value="1"/>
</dbReference>
<dbReference type="PRINTS" id="PR00778">
    <property type="entry name" value="HTHARSR"/>
</dbReference>
<feature type="domain" description="HTH arsR-type" evidence="4">
    <location>
        <begin position="1"/>
        <end position="93"/>
    </location>
</feature>
<dbReference type="InterPro" id="IPR036390">
    <property type="entry name" value="WH_DNA-bd_sf"/>
</dbReference>
<dbReference type="AlphaFoldDB" id="A0A9X3Z3Q5"/>
<protein>
    <submittedName>
        <fullName evidence="5">Metalloregulator ArsR/SmtB family transcription factor</fullName>
    </submittedName>
</protein>
<dbReference type="GO" id="GO:0003677">
    <property type="term" value="F:DNA binding"/>
    <property type="evidence" value="ECO:0007669"/>
    <property type="project" value="UniProtKB-KW"/>
</dbReference>
<dbReference type="InterPro" id="IPR011991">
    <property type="entry name" value="ArsR-like_HTH"/>
</dbReference>
<dbReference type="InterPro" id="IPR051081">
    <property type="entry name" value="HTH_MetalResp_TranReg"/>
</dbReference>
<dbReference type="CDD" id="cd00090">
    <property type="entry name" value="HTH_ARSR"/>
    <property type="match status" value="1"/>
</dbReference>
<gene>
    <name evidence="5" type="ORF">O3V59_10775</name>
</gene>
<sequence>MTDHFETIADALKALADPTRLKIIALLRVRECCICELVPIFNISQPAVSRHMSRLKTVGLVRETRKGQWVFYSLNEHRLEEIGFHLRHLPDMSGPLKELEDKGLLVTCE</sequence>
<keyword evidence="2" id="KW-0238">DNA-binding</keyword>
<evidence type="ECO:0000256" key="2">
    <source>
        <dbReference type="ARBA" id="ARBA00023125"/>
    </source>
</evidence>
<dbReference type="InterPro" id="IPR036388">
    <property type="entry name" value="WH-like_DNA-bd_sf"/>
</dbReference>
<organism evidence="5 6">
    <name type="scientific">Brevibacillus thermoruber</name>
    <dbReference type="NCBI Taxonomy" id="33942"/>
    <lineage>
        <taxon>Bacteria</taxon>
        <taxon>Bacillati</taxon>
        <taxon>Bacillota</taxon>
        <taxon>Bacilli</taxon>
        <taxon>Bacillales</taxon>
        <taxon>Paenibacillaceae</taxon>
        <taxon>Brevibacillus</taxon>
    </lineage>
</organism>
<dbReference type="SUPFAM" id="SSF46785">
    <property type="entry name" value="Winged helix' DNA-binding domain"/>
    <property type="match status" value="1"/>
</dbReference>
<reference evidence="5" key="1">
    <citation type="submission" date="2022-12" db="EMBL/GenBank/DDBJ databases">
        <title>Draft genome sequence of the thermophilic strain Brevibacillus thermoruber HT42, isolated from Los Humeros, Puebla, Mexico, with biotechnological potential.</title>
        <authorList>
            <person name="Lara Sanchez J."/>
            <person name="Solis Palacios R."/>
            <person name="Bustos Baena A.S."/>
            <person name="Ruz Baez A.E."/>
            <person name="Espinosa Luna G."/>
            <person name="Oliart Ros R.M."/>
        </authorList>
    </citation>
    <scope>NUCLEOTIDE SEQUENCE</scope>
    <source>
        <strain evidence="5">HT42</strain>
    </source>
</reference>
<name>A0A9X3Z3Q5_9BACL</name>
<dbReference type="Pfam" id="PF01022">
    <property type="entry name" value="HTH_5"/>
    <property type="match status" value="1"/>
</dbReference>
<dbReference type="Proteomes" id="UP001151071">
    <property type="component" value="Unassembled WGS sequence"/>
</dbReference>